<dbReference type="AlphaFoldDB" id="A0AAV4GKU4"/>
<gene>
    <name evidence="1" type="ORF">ElyMa_004179700</name>
</gene>
<comment type="caution">
    <text evidence="1">The sequence shown here is derived from an EMBL/GenBank/DDBJ whole genome shotgun (WGS) entry which is preliminary data.</text>
</comment>
<accession>A0AAV4GKU4</accession>
<organism evidence="1 2">
    <name type="scientific">Elysia marginata</name>
    <dbReference type="NCBI Taxonomy" id="1093978"/>
    <lineage>
        <taxon>Eukaryota</taxon>
        <taxon>Metazoa</taxon>
        <taxon>Spiralia</taxon>
        <taxon>Lophotrochozoa</taxon>
        <taxon>Mollusca</taxon>
        <taxon>Gastropoda</taxon>
        <taxon>Heterobranchia</taxon>
        <taxon>Euthyneura</taxon>
        <taxon>Panpulmonata</taxon>
        <taxon>Sacoglossa</taxon>
        <taxon>Placobranchoidea</taxon>
        <taxon>Plakobranchidae</taxon>
        <taxon>Elysia</taxon>
    </lineage>
</organism>
<dbReference type="EMBL" id="BMAT01008468">
    <property type="protein sequence ID" value="GFR85660.1"/>
    <property type="molecule type" value="Genomic_DNA"/>
</dbReference>
<proteinExistence type="predicted"/>
<name>A0AAV4GKU4_9GAST</name>
<protein>
    <submittedName>
        <fullName evidence="1">Uncharacterized protein</fullName>
    </submittedName>
</protein>
<evidence type="ECO:0000313" key="2">
    <source>
        <dbReference type="Proteomes" id="UP000762676"/>
    </source>
</evidence>
<reference evidence="1 2" key="1">
    <citation type="journal article" date="2021" name="Elife">
        <title>Chloroplast acquisition without the gene transfer in kleptoplastic sea slugs, Plakobranchus ocellatus.</title>
        <authorList>
            <person name="Maeda T."/>
            <person name="Takahashi S."/>
            <person name="Yoshida T."/>
            <person name="Shimamura S."/>
            <person name="Takaki Y."/>
            <person name="Nagai Y."/>
            <person name="Toyoda A."/>
            <person name="Suzuki Y."/>
            <person name="Arimoto A."/>
            <person name="Ishii H."/>
            <person name="Satoh N."/>
            <person name="Nishiyama T."/>
            <person name="Hasebe M."/>
            <person name="Maruyama T."/>
            <person name="Minagawa J."/>
            <person name="Obokata J."/>
            <person name="Shigenobu S."/>
        </authorList>
    </citation>
    <scope>NUCLEOTIDE SEQUENCE [LARGE SCALE GENOMIC DNA]</scope>
</reference>
<evidence type="ECO:0000313" key="1">
    <source>
        <dbReference type="EMBL" id="GFR85660.1"/>
    </source>
</evidence>
<keyword evidence="2" id="KW-1185">Reference proteome</keyword>
<sequence length="96" mass="10905">MAVREPISTRQAKIDKIARKVGRVVGEQQNSDPLCQHYTTNKAKQIPKHDTHPLRGEFDSRLLQKSGSSSGFCRQPQQNCLSPLDILDTWHDRRPG</sequence>
<dbReference type="Proteomes" id="UP000762676">
    <property type="component" value="Unassembled WGS sequence"/>
</dbReference>